<evidence type="ECO:0000313" key="2">
    <source>
        <dbReference type="Proteomes" id="UP001186974"/>
    </source>
</evidence>
<comment type="caution">
    <text evidence="1">The sequence shown here is derived from an EMBL/GenBank/DDBJ whole genome shotgun (WGS) entry which is preliminary data.</text>
</comment>
<organism evidence="1 2">
    <name type="scientific">Coniosporium uncinatum</name>
    <dbReference type="NCBI Taxonomy" id="93489"/>
    <lineage>
        <taxon>Eukaryota</taxon>
        <taxon>Fungi</taxon>
        <taxon>Dikarya</taxon>
        <taxon>Ascomycota</taxon>
        <taxon>Pezizomycotina</taxon>
        <taxon>Dothideomycetes</taxon>
        <taxon>Dothideomycetes incertae sedis</taxon>
        <taxon>Coniosporium</taxon>
    </lineage>
</organism>
<dbReference type="EMBL" id="JAWDJW010012007">
    <property type="protein sequence ID" value="KAK3044391.1"/>
    <property type="molecule type" value="Genomic_DNA"/>
</dbReference>
<gene>
    <name evidence="1" type="ORF">LTS18_001406</name>
</gene>
<feature type="non-terminal residue" evidence="1">
    <location>
        <position position="258"/>
    </location>
</feature>
<name>A0ACC3CTQ8_9PEZI</name>
<keyword evidence="2" id="KW-1185">Reference proteome</keyword>
<reference evidence="1" key="1">
    <citation type="submission" date="2024-09" db="EMBL/GenBank/DDBJ databases">
        <title>Black Yeasts Isolated from many extreme environments.</title>
        <authorList>
            <person name="Coleine C."/>
            <person name="Stajich J.E."/>
            <person name="Selbmann L."/>
        </authorList>
    </citation>
    <scope>NUCLEOTIDE SEQUENCE</scope>
    <source>
        <strain evidence="1">CCFEE 5737</strain>
    </source>
</reference>
<dbReference type="Proteomes" id="UP001186974">
    <property type="component" value="Unassembled WGS sequence"/>
</dbReference>
<protein>
    <submittedName>
        <fullName evidence="1">Uncharacterized protein</fullName>
    </submittedName>
</protein>
<feature type="non-terminal residue" evidence="1">
    <location>
        <position position="1"/>
    </location>
</feature>
<accession>A0ACC3CTQ8</accession>
<evidence type="ECO:0000313" key="1">
    <source>
        <dbReference type="EMBL" id="KAK3044391.1"/>
    </source>
</evidence>
<sequence length="258" mass="28728">IDDETRTLLHQLNAAIHRLGDAEATRVEAEKALWLQQNPKARLGALGRWAAGGGVAKKSPEEGGEDQRREGVKTVRENVVWFLRERLRRVGELQAGMVETRLEREVERSKSVLYKAKGGVQPQMGVGDGDMGGFAGANGGFHGANGWEMDEMAKERGEEGMQLDEEQLQLFAKENQDMLKHYENTLDQVRKAESSLLEISQLQSTLAENLAAQSTQIEFLVQDSFQTEENVGKGNKELKRASERKSTARMVFLSTCVL</sequence>
<proteinExistence type="predicted"/>